<dbReference type="GO" id="GO:0015920">
    <property type="term" value="P:lipopolysaccharide transport"/>
    <property type="evidence" value="ECO:0007669"/>
    <property type="project" value="TreeGrafter"/>
</dbReference>
<comment type="similarity">
    <text evidence="3">Belongs to the LptF/LptG family.</text>
</comment>
<evidence type="ECO:0000256" key="2">
    <source>
        <dbReference type="ARBA" id="ARBA00004429"/>
    </source>
</evidence>
<comment type="caution">
    <text evidence="13">The sequence shown here is derived from an EMBL/GenBank/DDBJ whole genome shotgun (WGS) entry which is preliminary data.</text>
</comment>
<name>A0A368HM18_9GAMM</name>
<sequence length="415" mass="46574">MDTHDQAFRGQLIRSFLSEGVFHRARGSRVKCWLRERRRARFHDKPLTAPAKAVIVHKAFYREATQTTLLVTLTFLTLYLVVSLVKLLSQAASGEFPAHIVFLLLALELLKNLAMILPLTVFIGLLLTMARWYRDSEVTVLAACGIGLTRLLRPTMVWTGVVATVVAAIAFYLAPMAALLLHKIKLENTSAYTAGIIPGRFNHTRNGRAIFYVGRVGSSGRLHDIFVSRTQFGKGGVLIAKRGYEFKNRHTGARFLVLLNGRRYQGIPGQANYRILRYRTYALRIKRRPFTPVMTGLTRDEVPTLRLLRSSNPRAIAEWQWRLAQPLSLFILAPLALVFAYTDSRKGAFAPLFAAVLAYFSYANLLSIAHALLARGQEPAWLGLWWVHAVFAALAAAFFARRAAGKGLLPWGLFR</sequence>
<keyword evidence="6" id="KW-1003">Cell membrane</keyword>
<dbReference type="GO" id="GO:0055085">
    <property type="term" value="P:transmembrane transport"/>
    <property type="evidence" value="ECO:0007669"/>
    <property type="project" value="InterPro"/>
</dbReference>
<evidence type="ECO:0000256" key="12">
    <source>
        <dbReference type="SAM" id="Phobius"/>
    </source>
</evidence>
<feature type="transmembrane region" description="Helical" evidence="12">
    <location>
        <begin position="323"/>
        <end position="342"/>
    </location>
</feature>
<evidence type="ECO:0000256" key="10">
    <source>
        <dbReference type="ARBA" id="ARBA00023136"/>
    </source>
</evidence>
<feature type="transmembrane region" description="Helical" evidence="12">
    <location>
        <begin position="100"/>
        <end position="127"/>
    </location>
</feature>
<dbReference type="EMBL" id="PSYR01000001">
    <property type="protein sequence ID" value="RCN59519.1"/>
    <property type="molecule type" value="Genomic_DNA"/>
</dbReference>
<evidence type="ECO:0000256" key="5">
    <source>
        <dbReference type="ARBA" id="ARBA00022448"/>
    </source>
</evidence>
<proteinExistence type="inferred from homology"/>
<dbReference type="NCBIfam" id="TIGR04407">
    <property type="entry name" value="LptF_YjgP"/>
    <property type="match status" value="1"/>
</dbReference>
<evidence type="ECO:0000256" key="9">
    <source>
        <dbReference type="ARBA" id="ARBA00022989"/>
    </source>
</evidence>
<comment type="subunit">
    <text evidence="11">Component of the lipopolysaccharide transport and assembly complex. The LptBFG transporter is composed of two ATP-binding proteins (LptB) and two transmembrane proteins (LptF and LptG).</text>
</comment>
<evidence type="ECO:0000256" key="7">
    <source>
        <dbReference type="ARBA" id="ARBA00022519"/>
    </source>
</evidence>
<gene>
    <name evidence="13" type="primary">lptF</name>
    <name evidence="13" type="ORF">C4900_04000</name>
</gene>
<dbReference type="Proteomes" id="UP000253250">
    <property type="component" value="Unassembled WGS sequence"/>
</dbReference>
<evidence type="ECO:0000256" key="4">
    <source>
        <dbReference type="ARBA" id="ARBA00014213"/>
    </source>
</evidence>
<comment type="subcellular location">
    <subcellularLocation>
        <location evidence="2">Cell inner membrane</location>
        <topology evidence="2">Multi-pass membrane protein</topology>
    </subcellularLocation>
</comment>
<dbReference type="OrthoDB" id="9778062at2"/>
<evidence type="ECO:0000313" key="14">
    <source>
        <dbReference type="Proteomes" id="UP000253250"/>
    </source>
</evidence>
<keyword evidence="8 12" id="KW-0812">Transmembrane</keyword>
<keyword evidence="5" id="KW-0813">Transport</keyword>
<dbReference type="PANTHER" id="PTHR33529:SF7">
    <property type="entry name" value="LIPOPOLYSACCHARIDE EXPORT SYSTEM PERMEASE PROTEIN LPTF"/>
    <property type="match status" value="1"/>
</dbReference>
<feature type="transmembrane region" description="Helical" evidence="12">
    <location>
        <begin position="348"/>
        <end position="373"/>
    </location>
</feature>
<evidence type="ECO:0000256" key="1">
    <source>
        <dbReference type="ARBA" id="ARBA00002265"/>
    </source>
</evidence>
<evidence type="ECO:0000256" key="11">
    <source>
        <dbReference type="ARBA" id="ARBA00026081"/>
    </source>
</evidence>
<keyword evidence="14" id="KW-1185">Reference proteome</keyword>
<dbReference type="InterPro" id="IPR030922">
    <property type="entry name" value="LptF"/>
</dbReference>
<dbReference type="PANTHER" id="PTHR33529">
    <property type="entry name" value="SLR0882 PROTEIN-RELATED"/>
    <property type="match status" value="1"/>
</dbReference>
<protein>
    <recommendedName>
        <fullName evidence="4">Lipopolysaccharide export system permease protein LptF</fullName>
    </recommendedName>
</protein>
<feature type="transmembrane region" description="Helical" evidence="12">
    <location>
        <begin position="69"/>
        <end position="88"/>
    </location>
</feature>
<accession>A0A368HM18</accession>
<keyword evidence="7" id="KW-0997">Cell inner membrane</keyword>
<comment type="function">
    <text evidence="1">Part of the ABC transporter complex LptBFG involved in the translocation of lipopolysaccharide (LPS) from the inner membrane to the outer membrane.</text>
</comment>
<dbReference type="InterPro" id="IPR005495">
    <property type="entry name" value="LptG/LptF_permease"/>
</dbReference>
<reference evidence="13 14" key="1">
    <citation type="submission" date="2018-02" db="EMBL/GenBank/DDBJ databases">
        <title>Insights into the biology of acidophilic members of the Acidiferrobacteraceae family derived from comparative genomic analyses.</title>
        <authorList>
            <person name="Issotta F."/>
            <person name="Thyssen C."/>
            <person name="Mena C."/>
            <person name="Moya A."/>
            <person name="Bellenberg S."/>
            <person name="Sproer C."/>
            <person name="Covarrubias P.C."/>
            <person name="Sand W."/>
            <person name="Quatrini R."/>
            <person name="Vera M."/>
        </authorList>
    </citation>
    <scope>NUCLEOTIDE SEQUENCE [LARGE SCALE GENOMIC DNA]</scope>
    <source>
        <strain evidence="14">m-1</strain>
    </source>
</reference>
<evidence type="ECO:0000256" key="6">
    <source>
        <dbReference type="ARBA" id="ARBA00022475"/>
    </source>
</evidence>
<feature type="transmembrane region" description="Helical" evidence="12">
    <location>
        <begin position="380"/>
        <end position="400"/>
    </location>
</feature>
<evidence type="ECO:0000256" key="8">
    <source>
        <dbReference type="ARBA" id="ARBA00022692"/>
    </source>
</evidence>
<dbReference type="AlphaFoldDB" id="A0A368HM18"/>
<keyword evidence="10 12" id="KW-0472">Membrane</keyword>
<evidence type="ECO:0000313" key="13">
    <source>
        <dbReference type="EMBL" id="RCN59519.1"/>
    </source>
</evidence>
<evidence type="ECO:0000256" key="3">
    <source>
        <dbReference type="ARBA" id="ARBA00007725"/>
    </source>
</evidence>
<organism evidence="13 14">
    <name type="scientific">Acidiferrobacter thiooxydans</name>
    <dbReference type="NCBI Taxonomy" id="163359"/>
    <lineage>
        <taxon>Bacteria</taxon>
        <taxon>Pseudomonadati</taxon>
        <taxon>Pseudomonadota</taxon>
        <taxon>Gammaproteobacteria</taxon>
        <taxon>Acidiferrobacterales</taxon>
        <taxon>Acidiferrobacteraceae</taxon>
        <taxon>Acidiferrobacter</taxon>
    </lineage>
</organism>
<feature type="transmembrane region" description="Helical" evidence="12">
    <location>
        <begin position="157"/>
        <end position="181"/>
    </location>
</feature>
<dbReference type="Pfam" id="PF03739">
    <property type="entry name" value="LptF_LptG"/>
    <property type="match status" value="1"/>
</dbReference>
<keyword evidence="9 12" id="KW-1133">Transmembrane helix</keyword>
<dbReference type="GO" id="GO:0043190">
    <property type="term" value="C:ATP-binding cassette (ABC) transporter complex"/>
    <property type="evidence" value="ECO:0007669"/>
    <property type="project" value="InterPro"/>
</dbReference>